<gene>
    <name evidence="1" type="ORF">SAMN02910265_02429</name>
</gene>
<accession>A0A1H6KFK9</accession>
<name>A0A1H6KFK9_RUMFL</name>
<organism evidence="1 2">
    <name type="scientific">Ruminococcus flavefaciens</name>
    <dbReference type="NCBI Taxonomy" id="1265"/>
    <lineage>
        <taxon>Bacteria</taxon>
        <taxon>Bacillati</taxon>
        <taxon>Bacillota</taxon>
        <taxon>Clostridia</taxon>
        <taxon>Eubacteriales</taxon>
        <taxon>Oscillospiraceae</taxon>
        <taxon>Ruminococcus</taxon>
    </lineage>
</organism>
<evidence type="ECO:0000313" key="1">
    <source>
        <dbReference type="EMBL" id="SEH74328.1"/>
    </source>
</evidence>
<dbReference type="RefSeq" id="WP_074717756.1">
    <property type="nucleotide sequence ID" value="NZ_FNWV01000009.1"/>
</dbReference>
<reference evidence="1 2" key="1">
    <citation type="submission" date="2016-10" db="EMBL/GenBank/DDBJ databases">
        <authorList>
            <person name="de Groot N.N."/>
        </authorList>
    </citation>
    <scope>NUCLEOTIDE SEQUENCE [LARGE SCALE GENOMIC DNA]</scope>
    <source>
        <strain evidence="1 2">YAD2003</strain>
    </source>
</reference>
<dbReference type="Proteomes" id="UP000183190">
    <property type="component" value="Unassembled WGS sequence"/>
</dbReference>
<dbReference type="AlphaFoldDB" id="A0A1H6KFK9"/>
<dbReference type="OrthoDB" id="1821190at2"/>
<dbReference type="EMBL" id="FNWV01000009">
    <property type="protein sequence ID" value="SEH74328.1"/>
    <property type="molecule type" value="Genomic_DNA"/>
</dbReference>
<proteinExistence type="predicted"/>
<protein>
    <submittedName>
        <fullName evidence="1">Uncharacterized protein</fullName>
    </submittedName>
</protein>
<evidence type="ECO:0000313" key="2">
    <source>
        <dbReference type="Proteomes" id="UP000183190"/>
    </source>
</evidence>
<sequence>MNLIKYPSDEAVNKAMAADEPLLILISFDGKTAIMSQVDEAVEHHILLMDVGYKDTDIDKFFRIVLDRSGADWTFVCPPDYKNIPFKDKRIEAFYKDGFSVISDFLHSIGYLVGINIPKRYSRHLNTLGDNSDIV</sequence>